<protein>
    <submittedName>
        <fullName evidence="1">Uncharacterized protein</fullName>
    </submittedName>
</protein>
<dbReference type="EMBL" id="CP061336">
    <property type="protein sequence ID" value="QNU67678.1"/>
    <property type="molecule type" value="Genomic_DNA"/>
</dbReference>
<organism evidence="1 2">
    <name type="scientific">Ruminiclostridium herbifermentans</name>
    <dbReference type="NCBI Taxonomy" id="2488810"/>
    <lineage>
        <taxon>Bacteria</taxon>
        <taxon>Bacillati</taxon>
        <taxon>Bacillota</taxon>
        <taxon>Clostridia</taxon>
        <taxon>Eubacteriales</taxon>
        <taxon>Oscillospiraceae</taxon>
        <taxon>Ruminiclostridium</taxon>
    </lineage>
</organism>
<gene>
    <name evidence="1" type="ORF">EHE19_004185</name>
</gene>
<dbReference type="Proteomes" id="UP000306409">
    <property type="component" value="Chromosome"/>
</dbReference>
<proteinExistence type="predicted"/>
<dbReference type="AlphaFoldDB" id="A0A7H1VQL6"/>
<evidence type="ECO:0000313" key="1">
    <source>
        <dbReference type="EMBL" id="QNU67678.1"/>
    </source>
</evidence>
<evidence type="ECO:0000313" key="2">
    <source>
        <dbReference type="Proteomes" id="UP000306409"/>
    </source>
</evidence>
<sequence length="97" mass="11351">MLTADNIDIFIDNVYLVDKLQNVLRVDLKSTRQKIIDFLKNDSFKDKIKKGLKTPQVKTCLFCYMLLMDRISFEEDIISSALKDQKVNTYCNKNLLL</sequence>
<keyword evidence="2" id="KW-1185">Reference proteome</keyword>
<reference evidence="1 2" key="1">
    <citation type="submission" date="2020-09" db="EMBL/GenBank/DDBJ databases">
        <title>Characterization and genome sequencing of Ruminiclostridium sp. nov. MA18.</title>
        <authorList>
            <person name="Rettenmaier R."/>
            <person name="Kowollik M.-L."/>
            <person name="Liebl W."/>
            <person name="Zverlov V."/>
        </authorList>
    </citation>
    <scope>NUCLEOTIDE SEQUENCE [LARGE SCALE GENOMIC DNA]</scope>
    <source>
        <strain evidence="1 2">MA18</strain>
    </source>
</reference>
<dbReference type="KEGG" id="rher:EHE19_004185"/>
<name>A0A7H1VQL6_9FIRM</name>
<accession>A0A7H1VQL6</accession>